<dbReference type="Pfam" id="PF19054">
    <property type="entry name" value="DUF5753"/>
    <property type="match status" value="1"/>
</dbReference>
<reference evidence="2 3" key="1">
    <citation type="submission" date="2020-03" db="EMBL/GenBank/DDBJ databases">
        <title>Draft genome of Streptomyces sp. ventii, isolated from the Axial Seamount in the Pacific Ocean, and resequencing of the two type strains Streptomyces lonarensis strain NCL 716 and Streptomyces bohaiensis strain 11A07.</title>
        <authorList>
            <person name="Loughran R.M."/>
            <person name="Pfannmuller K.M."/>
            <person name="Wasson B.J."/>
            <person name="Deadmond M.C."/>
            <person name="Paddock B.E."/>
            <person name="Koyack M.J."/>
            <person name="Gallegos D.A."/>
            <person name="Mitchell E.A."/>
            <person name="Ushijima B."/>
            <person name="Saw J.H."/>
            <person name="Mcphail K.L."/>
            <person name="Videau P."/>
        </authorList>
    </citation>
    <scope>NUCLEOTIDE SEQUENCE [LARGE SCALE GENOMIC DNA]</scope>
    <source>
        <strain evidence="2 3">11A07</strain>
    </source>
</reference>
<gene>
    <name evidence="2" type="ORF">HCN52_10815</name>
</gene>
<keyword evidence="3" id="KW-1185">Reference proteome</keyword>
<dbReference type="Pfam" id="PF13560">
    <property type="entry name" value="HTH_31"/>
    <property type="match status" value="1"/>
</dbReference>
<dbReference type="SMART" id="SM00530">
    <property type="entry name" value="HTH_XRE"/>
    <property type="match status" value="1"/>
</dbReference>
<dbReference type="InterPro" id="IPR043917">
    <property type="entry name" value="DUF5753"/>
</dbReference>
<evidence type="ECO:0000259" key="1">
    <source>
        <dbReference type="PROSITE" id="PS50943"/>
    </source>
</evidence>
<dbReference type="RefSeq" id="WP_168088200.1">
    <property type="nucleotide sequence ID" value="NZ_BHZH01000378.1"/>
</dbReference>
<name>A0ABX1CE01_9ACTN</name>
<dbReference type="InterPro" id="IPR010982">
    <property type="entry name" value="Lambda_DNA-bd_dom_sf"/>
</dbReference>
<evidence type="ECO:0000313" key="3">
    <source>
        <dbReference type="Proteomes" id="UP000727056"/>
    </source>
</evidence>
<evidence type="ECO:0000313" key="2">
    <source>
        <dbReference type="EMBL" id="NJQ15427.1"/>
    </source>
</evidence>
<accession>A0ABX1CE01</accession>
<dbReference type="InterPro" id="IPR001387">
    <property type="entry name" value="Cro/C1-type_HTH"/>
</dbReference>
<organism evidence="2 3">
    <name type="scientific">Streptomyces bohaiensis</name>
    <dbReference type="NCBI Taxonomy" id="1431344"/>
    <lineage>
        <taxon>Bacteria</taxon>
        <taxon>Bacillati</taxon>
        <taxon>Actinomycetota</taxon>
        <taxon>Actinomycetes</taxon>
        <taxon>Kitasatosporales</taxon>
        <taxon>Streptomycetaceae</taxon>
        <taxon>Streptomyces</taxon>
    </lineage>
</organism>
<feature type="domain" description="HTH cro/C1-type" evidence="1">
    <location>
        <begin position="20"/>
        <end position="52"/>
    </location>
</feature>
<dbReference type="CDD" id="cd00093">
    <property type="entry name" value="HTH_XRE"/>
    <property type="match status" value="1"/>
</dbReference>
<dbReference type="PROSITE" id="PS50943">
    <property type="entry name" value="HTH_CROC1"/>
    <property type="match status" value="1"/>
</dbReference>
<protein>
    <submittedName>
        <fullName evidence="2">Helix-turn-helix domain-containing protein</fullName>
    </submittedName>
</protein>
<comment type="caution">
    <text evidence="2">The sequence shown here is derived from an EMBL/GenBank/DDBJ whole genome shotgun (WGS) entry which is preliminary data.</text>
</comment>
<dbReference type="Proteomes" id="UP000727056">
    <property type="component" value="Unassembled WGS sequence"/>
</dbReference>
<dbReference type="Gene3D" id="1.10.260.40">
    <property type="entry name" value="lambda repressor-like DNA-binding domains"/>
    <property type="match status" value="1"/>
</dbReference>
<dbReference type="SUPFAM" id="SSF47413">
    <property type="entry name" value="lambda repressor-like DNA-binding domains"/>
    <property type="match status" value="1"/>
</dbReference>
<proteinExistence type="predicted"/>
<dbReference type="EMBL" id="JAAVJC010000071">
    <property type="protein sequence ID" value="NJQ15427.1"/>
    <property type="molecule type" value="Genomic_DNA"/>
</dbReference>
<sequence>MDESPADLDLNPAQRFGQRVKRVRVGRKLTQKQLGKATGYSEAYVSKVEAGKLPVLPSDKFARGCDLVFGTYGLFVDMLEQLSKGDHHPSWFMPYVNFERRASMILDYSATSIMGMLQTADYAHAIFRAGYPHESNNVIKTKVDARLGRSEIMKRVSPPALWVVLHEGCLRTQVGGPSVMEGQLAHLLQAAETPHVDLQVVPFSAGAAAAHILPFTLLTFEASPTVLYSDDPEGGRLYDRAASVAAALQAYERLRAHAMAPDDSVALIQRLHKEYTHE</sequence>